<dbReference type="PRINTS" id="PR00111">
    <property type="entry name" value="ABHYDROLASE"/>
</dbReference>
<dbReference type="PANTHER" id="PTHR43798">
    <property type="entry name" value="MONOACYLGLYCEROL LIPASE"/>
    <property type="match status" value="1"/>
</dbReference>
<dbReference type="GO" id="GO:0016787">
    <property type="term" value="F:hydrolase activity"/>
    <property type="evidence" value="ECO:0007669"/>
    <property type="project" value="UniProtKB-KW"/>
</dbReference>
<name>A6WFL2_KINRD</name>
<dbReference type="PANTHER" id="PTHR43798:SF33">
    <property type="entry name" value="HYDROLASE, PUTATIVE (AFU_ORTHOLOGUE AFUA_2G14860)-RELATED"/>
    <property type="match status" value="1"/>
</dbReference>
<evidence type="ECO:0000313" key="4">
    <source>
        <dbReference type="Proteomes" id="UP000001116"/>
    </source>
</evidence>
<feature type="region of interest" description="Disordered" evidence="1">
    <location>
        <begin position="1"/>
        <end position="24"/>
    </location>
</feature>
<dbReference type="InterPro" id="IPR050266">
    <property type="entry name" value="AB_hydrolase_sf"/>
</dbReference>
<keyword evidence="3" id="KW-0378">Hydrolase</keyword>
<sequence length="268" mass="27548">MEPLEPTPEPAPEPASRTHRVRTSDGVTVAVHEWDGAGRPVVLHHGFSASASLEWPRSGVPRALRAAGRRVLAPDARGHGESEAPHDPARYGEARMATDVVEVLDALGVDDVDLVGYSMGAVVSALVASTRPARVHRLVLAGVGAGLAELGGVDTRVLPAAALAAALRARDPGDLDPVVRGFREFAEGTGNDLLALAAQADAVHDRPLDLAAVTAPTLVLAGDADPLARRPEVLAAAVPGARSQLVRGDHGAALTDPGFAAAVAAFLR</sequence>
<feature type="compositionally biased region" description="Pro residues" evidence="1">
    <location>
        <begin position="1"/>
        <end position="13"/>
    </location>
</feature>
<dbReference type="GO" id="GO:0016020">
    <property type="term" value="C:membrane"/>
    <property type="evidence" value="ECO:0007669"/>
    <property type="project" value="TreeGrafter"/>
</dbReference>
<dbReference type="HOGENOM" id="CLU_020336_50_5_11"/>
<dbReference type="Pfam" id="PF00561">
    <property type="entry name" value="Abhydrolase_1"/>
    <property type="match status" value="1"/>
</dbReference>
<dbReference type="ESTHER" id="kinrd-a6wfl2">
    <property type="family name" value="6_AlphaBeta_hydrolase"/>
</dbReference>
<dbReference type="InterPro" id="IPR000073">
    <property type="entry name" value="AB_hydrolase_1"/>
</dbReference>
<organism evidence="3 4">
    <name type="scientific">Kineococcus radiotolerans (strain ATCC BAA-149 / DSM 14245 / SRS30216)</name>
    <dbReference type="NCBI Taxonomy" id="266940"/>
    <lineage>
        <taxon>Bacteria</taxon>
        <taxon>Bacillati</taxon>
        <taxon>Actinomycetota</taxon>
        <taxon>Actinomycetes</taxon>
        <taxon>Kineosporiales</taxon>
        <taxon>Kineosporiaceae</taxon>
        <taxon>Kineococcus</taxon>
    </lineage>
</organism>
<accession>A6WFL2</accession>
<proteinExistence type="predicted"/>
<evidence type="ECO:0000259" key="2">
    <source>
        <dbReference type="Pfam" id="PF00561"/>
    </source>
</evidence>
<feature type="domain" description="AB hydrolase-1" evidence="2">
    <location>
        <begin position="40"/>
        <end position="172"/>
    </location>
</feature>
<reference evidence="4" key="1">
    <citation type="journal article" date="2008" name="PLoS ONE">
        <title>Survival in nuclear waste, extreme resistance, and potential applications gleaned from the genome sequence of Kineococcus radiotolerans SRS30216.</title>
        <authorList>
            <person name="Bagwell C.E."/>
            <person name="Bhat S."/>
            <person name="Hawkins G.M."/>
            <person name="Smith B.W."/>
            <person name="Biswas T."/>
            <person name="Hoover T.R."/>
            <person name="Saunders E."/>
            <person name="Han C.S."/>
            <person name="Tsodikov O.V."/>
            <person name="Shimkets L.J."/>
        </authorList>
    </citation>
    <scope>NUCLEOTIDE SEQUENCE [LARGE SCALE GENOMIC DNA]</scope>
    <source>
        <strain evidence="4">ATCC BAA-149 / DSM 14245 / SRS30216</strain>
    </source>
</reference>
<dbReference type="EMBL" id="CP000750">
    <property type="protein sequence ID" value="ABS05601.1"/>
    <property type="molecule type" value="Genomic_DNA"/>
</dbReference>
<dbReference type="Proteomes" id="UP000001116">
    <property type="component" value="Chromosome"/>
</dbReference>
<keyword evidence="4" id="KW-1185">Reference proteome</keyword>
<evidence type="ECO:0000313" key="3">
    <source>
        <dbReference type="EMBL" id="ABS05601.1"/>
    </source>
</evidence>
<dbReference type="eggNOG" id="COG0596">
    <property type="taxonomic scope" value="Bacteria"/>
</dbReference>
<dbReference type="RefSeq" id="WP_012086109.1">
    <property type="nucleotide sequence ID" value="NC_009664.2"/>
</dbReference>
<evidence type="ECO:0000256" key="1">
    <source>
        <dbReference type="SAM" id="MobiDB-lite"/>
    </source>
</evidence>
<dbReference type="AlphaFoldDB" id="A6WFL2"/>
<gene>
    <name evidence="3" type="ordered locus">Krad_4138</name>
</gene>
<dbReference type="STRING" id="266940.Krad_4138"/>
<dbReference type="KEGG" id="kra:Krad_4138"/>
<protein>
    <submittedName>
        <fullName evidence="3">Alpha/beta hydrolase fold</fullName>
    </submittedName>
</protein>
<dbReference type="SUPFAM" id="SSF53474">
    <property type="entry name" value="alpha/beta-Hydrolases"/>
    <property type="match status" value="1"/>
</dbReference>
<dbReference type="Gene3D" id="3.40.50.1820">
    <property type="entry name" value="alpha/beta hydrolase"/>
    <property type="match status" value="1"/>
</dbReference>
<dbReference type="InterPro" id="IPR029058">
    <property type="entry name" value="AB_hydrolase_fold"/>
</dbReference>